<dbReference type="Proteomes" id="UP000215145">
    <property type="component" value="Unassembled WGS sequence"/>
</dbReference>
<proteinExistence type="predicted"/>
<dbReference type="InterPro" id="IPR013766">
    <property type="entry name" value="Thioredoxin_domain"/>
</dbReference>
<comment type="caution">
    <text evidence="3">The sequence shown here is derived from an EMBL/GenBank/DDBJ whole genome shotgun (WGS) entry which is preliminary data.</text>
</comment>
<accession>A0A229P3K1</accession>
<dbReference type="GO" id="GO:0016209">
    <property type="term" value="F:antioxidant activity"/>
    <property type="evidence" value="ECO:0007669"/>
    <property type="project" value="InterPro"/>
</dbReference>
<dbReference type="EMBL" id="NMUQ01000001">
    <property type="protein sequence ID" value="OXM16690.1"/>
    <property type="molecule type" value="Genomic_DNA"/>
</dbReference>
<evidence type="ECO:0000313" key="4">
    <source>
        <dbReference type="Proteomes" id="UP000215145"/>
    </source>
</evidence>
<dbReference type="PROSITE" id="PS00194">
    <property type="entry name" value="THIOREDOXIN_1"/>
    <property type="match status" value="1"/>
</dbReference>
<evidence type="ECO:0000259" key="2">
    <source>
        <dbReference type="PROSITE" id="PS51352"/>
    </source>
</evidence>
<dbReference type="RefSeq" id="WP_089523774.1">
    <property type="nucleotide sequence ID" value="NZ_NMUQ01000001.1"/>
</dbReference>
<dbReference type="Gene3D" id="3.40.30.10">
    <property type="entry name" value="Glutaredoxin"/>
    <property type="match status" value="1"/>
</dbReference>
<keyword evidence="1" id="KW-1015">Disulfide bond</keyword>
<dbReference type="PROSITE" id="PS51352">
    <property type="entry name" value="THIOREDOXIN_2"/>
    <property type="match status" value="1"/>
</dbReference>
<reference evidence="3 4" key="1">
    <citation type="submission" date="2017-07" db="EMBL/GenBank/DDBJ databases">
        <title>Paenibacillus herberti R33 genome sequencing and assembly.</title>
        <authorList>
            <person name="Su W."/>
        </authorList>
    </citation>
    <scope>NUCLEOTIDE SEQUENCE [LARGE SCALE GENOMIC DNA]</scope>
    <source>
        <strain evidence="3 4">R33</strain>
    </source>
</reference>
<dbReference type="Pfam" id="PF00578">
    <property type="entry name" value="AhpC-TSA"/>
    <property type="match status" value="1"/>
</dbReference>
<dbReference type="CDD" id="cd02966">
    <property type="entry name" value="TlpA_like_family"/>
    <property type="match status" value="1"/>
</dbReference>
<dbReference type="SUPFAM" id="SSF52833">
    <property type="entry name" value="Thioredoxin-like"/>
    <property type="match status" value="1"/>
</dbReference>
<dbReference type="InterPro" id="IPR036249">
    <property type="entry name" value="Thioredoxin-like_sf"/>
</dbReference>
<sequence>MKGSARKTVQIIIFLGVLLLGGYAISKTLFVSKEDFVRPGDKPPAFTLATTDGRTVSLADYEGRPVVVNFWGSFCPPCVREMPEFQRQYDKWKSEGLEILAINLSEDDLTVKNFVDGKNLTYPILRDVNEETEKRYRLRSYPTTFFIKPDGTLEEVYEGGMTEADIEERVLKLIKES</sequence>
<dbReference type="InterPro" id="IPR000866">
    <property type="entry name" value="AhpC/TSA"/>
</dbReference>
<dbReference type="AlphaFoldDB" id="A0A229P3K1"/>
<gene>
    <name evidence="3" type="ORF">CGZ75_08525</name>
</gene>
<dbReference type="PANTHER" id="PTHR42852">
    <property type="entry name" value="THIOL:DISULFIDE INTERCHANGE PROTEIN DSBE"/>
    <property type="match status" value="1"/>
</dbReference>
<evidence type="ECO:0000313" key="3">
    <source>
        <dbReference type="EMBL" id="OXM16690.1"/>
    </source>
</evidence>
<evidence type="ECO:0000256" key="1">
    <source>
        <dbReference type="ARBA" id="ARBA00023157"/>
    </source>
</evidence>
<dbReference type="PANTHER" id="PTHR42852:SF17">
    <property type="entry name" value="THIOREDOXIN-LIKE PROTEIN HI_1115"/>
    <property type="match status" value="1"/>
</dbReference>
<dbReference type="InterPro" id="IPR017937">
    <property type="entry name" value="Thioredoxin_CS"/>
</dbReference>
<keyword evidence="4" id="KW-1185">Reference proteome</keyword>
<feature type="domain" description="Thioredoxin" evidence="2">
    <location>
        <begin position="37"/>
        <end position="175"/>
    </location>
</feature>
<protein>
    <submittedName>
        <fullName evidence="3">Thiol-disulfide oxidoreductase</fullName>
    </submittedName>
</protein>
<organism evidence="3 4">
    <name type="scientific">Paenibacillus herberti</name>
    <dbReference type="NCBI Taxonomy" id="1619309"/>
    <lineage>
        <taxon>Bacteria</taxon>
        <taxon>Bacillati</taxon>
        <taxon>Bacillota</taxon>
        <taxon>Bacilli</taxon>
        <taxon>Bacillales</taxon>
        <taxon>Paenibacillaceae</taxon>
        <taxon>Paenibacillus</taxon>
    </lineage>
</organism>
<dbReference type="OrthoDB" id="25753at2"/>
<dbReference type="InterPro" id="IPR050553">
    <property type="entry name" value="Thioredoxin_ResA/DsbE_sf"/>
</dbReference>
<dbReference type="GO" id="GO:0016491">
    <property type="term" value="F:oxidoreductase activity"/>
    <property type="evidence" value="ECO:0007669"/>
    <property type="project" value="InterPro"/>
</dbReference>
<name>A0A229P3K1_9BACL</name>